<keyword evidence="3 4" id="KW-0597">Phosphoprotein</keyword>
<dbReference type="InterPro" id="IPR011006">
    <property type="entry name" value="CheY-like_superfamily"/>
</dbReference>
<dbReference type="Gene3D" id="1.10.287.130">
    <property type="match status" value="1"/>
</dbReference>
<dbReference type="Gene3D" id="3.30.565.10">
    <property type="entry name" value="Histidine kinase-like ATPase, C-terminal domain"/>
    <property type="match status" value="1"/>
</dbReference>
<proteinExistence type="predicted"/>
<dbReference type="CDD" id="cd13706">
    <property type="entry name" value="PBP2_HisK_like_1"/>
    <property type="match status" value="1"/>
</dbReference>
<dbReference type="NCBIfam" id="TIGR00229">
    <property type="entry name" value="sensory_box"/>
    <property type="match status" value="1"/>
</dbReference>
<dbReference type="CDD" id="cd00156">
    <property type="entry name" value="REC"/>
    <property type="match status" value="1"/>
</dbReference>
<dbReference type="EMBL" id="LVWD01000015">
    <property type="protein sequence ID" value="OAD41518.1"/>
    <property type="molecule type" value="Genomic_DNA"/>
</dbReference>
<keyword evidence="11" id="KW-1185">Reference proteome</keyword>
<keyword evidence="6" id="KW-1133">Transmembrane helix</keyword>
<dbReference type="Pfam" id="PF00072">
    <property type="entry name" value="Response_reg"/>
    <property type="match status" value="1"/>
</dbReference>
<dbReference type="Pfam" id="PF08448">
    <property type="entry name" value="PAS_4"/>
    <property type="match status" value="1"/>
</dbReference>
<evidence type="ECO:0000259" key="7">
    <source>
        <dbReference type="PROSITE" id="PS50109"/>
    </source>
</evidence>
<dbReference type="RefSeq" id="WP_070263940.1">
    <property type="nucleotide sequence ID" value="NZ_CP017476.1"/>
</dbReference>
<dbReference type="SMART" id="SM00388">
    <property type="entry name" value="HisKA"/>
    <property type="match status" value="1"/>
</dbReference>
<dbReference type="PROSITE" id="PS50109">
    <property type="entry name" value="HIS_KIN"/>
    <property type="match status" value="1"/>
</dbReference>
<keyword evidence="6" id="KW-0472">Membrane</keyword>
<dbReference type="Pfam" id="PF12860">
    <property type="entry name" value="PAS_7"/>
    <property type="match status" value="1"/>
</dbReference>
<dbReference type="SMART" id="SM00448">
    <property type="entry name" value="REC"/>
    <property type="match status" value="1"/>
</dbReference>
<evidence type="ECO:0000256" key="4">
    <source>
        <dbReference type="PROSITE-ProRule" id="PRU00169"/>
    </source>
</evidence>
<dbReference type="EC" id="2.7.13.3" evidence="2"/>
<name>A0A162P5I4_9BURK</name>
<dbReference type="CDD" id="cd00130">
    <property type="entry name" value="PAS"/>
    <property type="match status" value="1"/>
</dbReference>
<dbReference type="InterPro" id="IPR003594">
    <property type="entry name" value="HATPase_dom"/>
</dbReference>
<dbReference type="Pfam" id="PF00512">
    <property type="entry name" value="HisKA"/>
    <property type="match status" value="1"/>
</dbReference>
<dbReference type="SUPFAM" id="SSF55785">
    <property type="entry name" value="PYP-like sensor domain (PAS domain)"/>
    <property type="match status" value="2"/>
</dbReference>
<feature type="transmembrane region" description="Helical" evidence="6">
    <location>
        <begin position="296"/>
        <end position="315"/>
    </location>
</feature>
<evidence type="ECO:0000313" key="10">
    <source>
        <dbReference type="EMBL" id="OAD41518.1"/>
    </source>
</evidence>
<dbReference type="Proteomes" id="UP000185680">
    <property type="component" value="Chromosome"/>
</dbReference>
<dbReference type="InterPro" id="IPR004358">
    <property type="entry name" value="Sig_transdc_His_kin-like_C"/>
</dbReference>
<feature type="coiled-coil region" evidence="5">
    <location>
        <begin position="325"/>
        <end position="352"/>
    </location>
</feature>
<dbReference type="CDD" id="cd00082">
    <property type="entry name" value="HisKA"/>
    <property type="match status" value="1"/>
</dbReference>
<dbReference type="Gene3D" id="3.30.450.20">
    <property type="entry name" value="PAS domain"/>
    <property type="match status" value="2"/>
</dbReference>
<sequence length="999" mass="108576">MPILRRKGTPRSDRGTHVARLRQPTTWISLVIRQLSWGLLLVFCVIGNGWAQAPQSGARPTSIVVVTDDNYPPFIFRDSSGQVQGILKDSWALWAKHTGITVDLQAMDWGKAQAIMAAGQADVIDTIFKTEARSALYDFSEPFAKLDVPIFFHQSISGIVNVDSLKGFTVGVKDGDACIDFLLSQGVDSIKKYPSYLDVIAAAGADEVRVFCVDQPPAVYLLNQLGIANRFRQSMPLYTGEFHRAVRKGNTALLKTVEDGFAQITAAERQQIDHKWYGSTVAASGLMRFADYARDAAYGLLGIFFLAMALVFWNLTLRGRVAKKTAELSQTIDALNEAKTAAEQSLGQLNATLVAIPDLMFEVDLEGRYHEVHSASDSLLAAPASRLLGKTISDVMPADAAGITMSALREANEKGDSRGKQIRLEVPEGVRWFELSIARKPVESGQAHRFIALSRDITDRKRFEDALATKTALLRDTFDNMSEGISIVDGNLRLAGWNRRFAELLELPESLLNENTTFTDIIRFNALRGEYGPGDPEEQVRERVKLALHPQPHHIERARPNGSVIEVRGVPLPGGGIVSTYTDITARKQAEAARESLEGQLRESQKMQAIGTLAGGIAHDFNNIIAAILGNTNLARQDASDNPQVLESLEEIHKSATRARSLVQQILSFSRRQPTARKLASMVTVIEESVRLFRATLPGRVMIELQADGETPLVLADPMQIQQVAINLVNNAMQAIGDASGRIGIRLDTVMLDTKFVEAHPALRGLHAAHPGRTVRLSIADNGPGMDAATMARVFEPFFTTKPIDEGTGLGLSVVLGIVQTHEGAITVDSQPGKGATFTVYLPAAQAIADAATSPEPAHPASAAAADPSSDLRILYLDDDESLVFLVTRLLGRRGYQVKGFIDQHEALTAIREDPAAFDLVVSDYNMPGLSGLDVAREIRTIRADLPVAVASGFIDEVLQAQAGGAGVRELIFKAGAGEEFCAAFERLAETVKESLNRG</sequence>
<dbReference type="GO" id="GO:0000155">
    <property type="term" value="F:phosphorelay sensor kinase activity"/>
    <property type="evidence" value="ECO:0007669"/>
    <property type="project" value="InterPro"/>
</dbReference>
<evidence type="ECO:0000256" key="2">
    <source>
        <dbReference type="ARBA" id="ARBA00012438"/>
    </source>
</evidence>
<dbReference type="SMART" id="SM00062">
    <property type="entry name" value="PBPb"/>
    <property type="match status" value="1"/>
</dbReference>
<dbReference type="Pfam" id="PF00497">
    <property type="entry name" value="SBP_bac_3"/>
    <property type="match status" value="1"/>
</dbReference>
<dbReference type="Gene3D" id="3.40.190.10">
    <property type="entry name" value="Periplasmic binding protein-like II"/>
    <property type="match status" value="2"/>
</dbReference>
<evidence type="ECO:0000259" key="8">
    <source>
        <dbReference type="PROSITE" id="PS50110"/>
    </source>
</evidence>
<dbReference type="SUPFAM" id="SSF53850">
    <property type="entry name" value="Periplasmic binding protein-like II"/>
    <property type="match status" value="1"/>
</dbReference>
<evidence type="ECO:0000313" key="9">
    <source>
        <dbReference type="EMBL" id="AOW14952.1"/>
    </source>
</evidence>
<dbReference type="SUPFAM" id="SSF47384">
    <property type="entry name" value="Homodimeric domain of signal transducing histidine kinase"/>
    <property type="match status" value="1"/>
</dbReference>
<dbReference type="InterPro" id="IPR035965">
    <property type="entry name" value="PAS-like_dom_sf"/>
</dbReference>
<dbReference type="InterPro" id="IPR001789">
    <property type="entry name" value="Sig_transdc_resp-reg_receiver"/>
</dbReference>
<feature type="modified residue" description="4-aspartylphosphate" evidence="4">
    <location>
        <position position="924"/>
    </location>
</feature>
<dbReference type="KEGG" id="hyl:LPB072_21150"/>
<dbReference type="EMBL" id="CP017476">
    <property type="protein sequence ID" value="AOW14952.1"/>
    <property type="molecule type" value="Genomic_DNA"/>
</dbReference>
<gene>
    <name evidence="9" type="ORF">LPB072_21150</name>
    <name evidence="10" type="ORF">LPB72_12820</name>
</gene>
<reference evidence="10 11" key="1">
    <citation type="submission" date="2016-02" db="EMBL/GenBank/DDBJ databases">
        <title>Draft genome sequence of Hydrogenophaga sp. LPB0072.</title>
        <authorList>
            <person name="Shin S.-K."/>
            <person name="Yi H."/>
        </authorList>
    </citation>
    <scope>NUCLEOTIDE SEQUENCE [LARGE SCALE GENOMIC DNA]</scope>
    <source>
        <strain evidence="10 11">LPB0072</strain>
    </source>
</reference>
<dbReference type="SMART" id="SM00091">
    <property type="entry name" value="PAS"/>
    <property type="match status" value="2"/>
</dbReference>
<evidence type="ECO:0000256" key="1">
    <source>
        <dbReference type="ARBA" id="ARBA00000085"/>
    </source>
</evidence>
<dbReference type="PANTHER" id="PTHR43065">
    <property type="entry name" value="SENSOR HISTIDINE KINASE"/>
    <property type="match status" value="1"/>
</dbReference>
<dbReference type="InterPro" id="IPR036890">
    <property type="entry name" value="HATPase_C_sf"/>
</dbReference>
<keyword evidence="6" id="KW-0812">Transmembrane</keyword>
<dbReference type="AlphaFoldDB" id="A0A162P5I4"/>
<evidence type="ECO:0000256" key="6">
    <source>
        <dbReference type="SAM" id="Phobius"/>
    </source>
</evidence>
<organism evidence="9 12">
    <name type="scientific">Hydrogenophaga crassostreae</name>
    <dbReference type="NCBI Taxonomy" id="1763535"/>
    <lineage>
        <taxon>Bacteria</taxon>
        <taxon>Pseudomonadati</taxon>
        <taxon>Pseudomonadota</taxon>
        <taxon>Betaproteobacteria</taxon>
        <taxon>Burkholderiales</taxon>
        <taxon>Comamonadaceae</taxon>
        <taxon>Hydrogenophaga</taxon>
    </lineage>
</organism>
<comment type="catalytic activity">
    <reaction evidence="1">
        <text>ATP + protein L-histidine = ADP + protein N-phospho-L-histidine.</text>
        <dbReference type="EC" id="2.7.13.3"/>
    </reaction>
</comment>
<dbReference type="SMART" id="SM00387">
    <property type="entry name" value="HATPase_c"/>
    <property type="match status" value="1"/>
</dbReference>
<feature type="domain" description="Histidine kinase" evidence="7">
    <location>
        <begin position="616"/>
        <end position="846"/>
    </location>
</feature>
<dbReference type="SUPFAM" id="SSF52172">
    <property type="entry name" value="CheY-like"/>
    <property type="match status" value="1"/>
</dbReference>
<dbReference type="PANTHER" id="PTHR43065:SF42">
    <property type="entry name" value="TWO-COMPONENT SENSOR PPRA"/>
    <property type="match status" value="1"/>
</dbReference>
<reference evidence="9 12" key="2">
    <citation type="submission" date="2016-10" db="EMBL/GenBank/DDBJ databases">
        <title>Hydorgenophaga sp. LPB0072 isolated from gastropod.</title>
        <authorList>
            <person name="Kim E."/>
            <person name="Yi H."/>
        </authorList>
    </citation>
    <scope>NUCLEOTIDE SEQUENCE [LARGE SCALE GENOMIC DNA]</scope>
    <source>
        <strain evidence="9 12">LPB0072</strain>
    </source>
</reference>
<dbReference type="InterPro" id="IPR013656">
    <property type="entry name" value="PAS_4"/>
</dbReference>
<evidence type="ECO:0000256" key="3">
    <source>
        <dbReference type="ARBA" id="ARBA00022553"/>
    </source>
</evidence>
<dbReference type="STRING" id="1763535.LPB072_21150"/>
<evidence type="ECO:0000313" key="11">
    <source>
        <dbReference type="Proteomes" id="UP000185657"/>
    </source>
</evidence>
<accession>A0A162P5I4</accession>
<keyword evidence="5" id="KW-0175">Coiled coil</keyword>
<dbReference type="PRINTS" id="PR00344">
    <property type="entry name" value="BCTRLSENSOR"/>
</dbReference>
<dbReference type="Gene3D" id="3.40.50.2300">
    <property type="match status" value="1"/>
</dbReference>
<dbReference type="Pfam" id="PF02518">
    <property type="entry name" value="HATPase_c"/>
    <property type="match status" value="1"/>
</dbReference>
<dbReference type="InterPro" id="IPR003661">
    <property type="entry name" value="HisK_dim/P_dom"/>
</dbReference>
<feature type="domain" description="Response regulatory" evidence="8">
    <location>
        <begin position="873"/>
        <end position="989"/>
    </location>
</feature>
<dbReference type="PROSITE" id="PS50110">
    <property type="entry name" value="RESPONSE_REGULATORY"/>
    <property type="match status" value="1"/>
</dbReference>
<dbReference type="Proteomes" id="UP000185657">
    <property type="component" value="Unassembled WGS sequence"/>
</dbReference>
<dbReference type="InterPro" id="IPR005467">
    <property type="entry name" value="His_kinase_dom"/>
</dbReference>
<evidence type="ECO:0000256" key="5">
    <source>
        <dbReference type="SAM" id="Coils"/>
    </source>
</evidence>
<dbReference type="InterPro" id="IPR001638">
    <property type="entry name" value="Solute-binding_3/MltF_N"/>
</dbReference>
<evidence type="ECO:0000313" key="12">
    <source>
        <dbReference type="Proteomes" id="UP000185680"/>
    </source>
</evidence>
<dbReference type="SUPFAM" id="SSF55874">
    <property type="entry name" value="ATPase domain of HSP90 chaperone/DNA topoisomerase II/histidine kinase"/>
    <property type="match status" value="1"/>
</dbReference>
<protein>
    <recommendedName>
        <fullName evidence="2">histidine kinase</fullName>
        <ecNumber evidence="2">2.7.13.3</ecNumber>
    </recommendedName>
</protein>
<dbReference type="InterPro" id="IPR000014">
    <property type="entry name" value="PAS"/>
</dbReference>
<dbReference type="InterPro" id="IPR036097">
    <property type="entry name" value="HisK_dim/P_sf"/>
</dbReference>